<name>A0ABR8CET5_9CYAN</name>
<organism evidence="1 2">
    <name type="scientific">Phormidium tenue FACHB-1050</name>
    <dbReference type="NCBI Taxonomy" id="2692857"/>
    <lineage>
        <taxon>Bacteria</taxon>
        <taxon>Bacillati</taxon>
        <taxon>Cyanobacteriota</taxon>
        <taxon>Cyanophyceae</taxon>
        <taxon>Oscillatoriophycideae</taxon>
        <taxon>Oscillatoriales</taxon>
        <taxon>Oscillatoriaceae</taxon>
        <taxon>Phormidium</taxon>
    </lineage>
</organism>
<dbReference type="RefSeq" id="WP_190581082.1">
    <property type="nucleotide sequence ID" value="NZ_CAWPQU010000041.1"/>
</dbReference>
<protein>
    <submittedName>
        <fullName evidence="1">DUF29 domain-containing protein</fullName>
    </submittedName>
</protein>
<dbReference type="InterPro" id="IPR002636">
    <property type="entry name" value="DUF29"/>
</dbReference>
<accession>A0ABR8CET5</accession>
<dbReference type="EMBL" id="JACJQY010000046">
    <property type="protein sequence ID" value="MBD2319283.1"/>
    <property type="molecule type" value="Genomic_DNA"/>
</dbReference>
<keyword evidence="2" id="KW-1185">Reference proteome</keyword>
<dbReference type="Gene3D" id="1.20.1220.20">
    <property type="entry name" value="Uncharcterised protein PF01724"/>
    <property type="match status" value="1"/>
</dbReference>
<dbReference type="PANTHER" id="PTHR34235">
    <property type="entry name" value="SLR1203 PROTEIN-RELATED"/>
    <property type="match status" value="1"/>
</dbReference>
<sequence length="149" mass="17986">MTQAITKLSLYDRDQHLWLEEEIAKLRVKDFQGLDLVHLIEELEIVAGRDRAEIESRLGVLLAHLLKRLYVQSEYDYRGWEITIREQRRHLKIALQQSPSLKRFFVEAFDRAWQDALIEVREDYPQVAFPDQWQFSQDVEILLTQRFWE</sequence>
<evidence type="ECO:0000313" key="1">
    <source>
        <dbReference type="EMBL" id="MBD2319283.1"/>
    </source>
</evidence>
<proteinExistence type="predicted"/>
<gene>
    <name evidence="1" type="ORF">H6G05_20860</name>
</gene>
<evidence type="ECO:0000313" key="2">
    <source>
        <dbReference type="Proteomes" id="UP000618445"/>
    </source>
</evidence>
<dbReference type="Pfam" id="PF01724">
    <property type="entry name" value="DUF29"/>
    <property type="match status" value="1"/>
</dbReference>
<dbReference type="Proteomes" id="UP000618445">
    <property type="component" value="Unassembled WGS sequence"/>
</dbReference>
<comment type="caution">
    <text evidence="1">The sequence shown here is derived from an EMBL/GenBank/DDBJ whole genome shotgun (WGS) entry which is preliminary data.</text>
</comment>
<reference evidence="1 2" key="1">
    <citation type="journal article" date="2020" name="ISME J.">
        <title>Comparative genomics reveals insights into cyanobacterial evolution and habitat adaptation.</title>
        <authorList>
            <person name="Chen M.Y."/>
            <person name="Teng W.K."/>
            <person name="Zhao L."/>
            <person name="Hu C.X."/>
            <person name="Zhou Y.K."/>
            <person name="Han B.P."/>
            <person name="Song L.R."/>
            <person name="Shu W.S."/>
        </authorList>
    </citation>
    <scope>NUCLEOTIDE SEQUENCE [LARGE SCALE GENOMIC DNA]</scope>
    <source>
        <strain evidence="1 2">FACHB-1050</strain>
    </source>
</reference>